<comment type="caution">
    <text evidence="9">The sequence shown here is derived from an EMBL/GenBank/DDBJ whole genome shotgun (WGS) entry which is preliminary data.</text>
</comment>
<keyword evidence="10" id="KW-1185">Reference proteome</keyword>
<evidence type="ECO:0000259" key="8">
    <source>
        <dbReference type="PROSITE" id="PS51767"/>
    </source>
</evidence>
<dbReference type="PROSITE" id="PS00141">
    <property type="entry name" value="ASP_PROTEASE"/>
    <property type="match status" value="2"/>
</dbReference>
<feature type="active site" evidence="5">
    <location>
        <position position="367"/>
    </location>
</feature>
<dbReference type="PRINTS" id="PR00792">
    <property type="entry name" value="PEPSIN"/>
</dbReference>
<dbReference type="FunFam" id="2.40.70.10:FF:000019">
    <property type="entry name" value="aspartyl protease family protein 2"/>
    <property type="match status" value="1"/>
</dbReference>
<evidence type="ECO:0000256" key="5">
    <source>
        <dbReference type="PIRSR" id="PIRSR601461-1"/>
    </source>
</evidence>
<comment type="similarity">
    <text evidence="1 6">Belongs to the peptidase A1 family.</text>
</comment>
<feature type="signal peptide" evidence="7">
    <location>
        <begin position="1"/>
        <end position="23"/>
    </location>
</feature>
<name>A0AA39RT27_ACESA</name>
<dbReference type="InterPro" id="IPR032861">
    <property type="entry name" value="TAXi_N"/>
</dbReference>
<dbReference type="Pfam" id="PF14541">
    <property type="entry name" value="TAXi_C"/>
    <property type="match status" value="1"/>
</dbReference>
<keyword evidence="2 6" id="KW-0645">Protease</keyword>
<reference evidence="9" key="1">
    <citation type="journal article" date="2022" name="Plant J.">
        <title>Strategies of tolerance reflected in two North American maple genomes.</title>
        <authorList>
            <person name="McEvoy S.L."/>
            <person name="Sezen U.U."/>
            <person name="Trouern-Trend A."/>
            <person name="McMahon S.M."/>
            <person name="Schaberg P.G."/>
            <person name="Yang J."/>
            <person name="Wegrzyn J.L."/>
            <person name="Swenson N.G."/>
        </authorList>
    </citation>
    <scope>NUCLEOTIDE SEQUENCE</scope>
    <source>
        <strain evidence="9">NS2018</strain>
    </source>
</reference>
<dbReference type="GO" id="GO:0004190">
    <property type="term" value="F:aspartic-type endopeptidase activity"/>
    <property type="evidence" value="ECO:0007669"/>
    <property type="project" value="UniProtKB-KW"/>
</dbReference>
<evidence type="ECO:0000256" key="2">
    <source>
        <dbReference type="ARBA" id="ARBA00022670"/>
    </source>
</evidence>
<organism evidence="9 10">
    <name type="scientific">Acer saccharum</name>
    <name type="common">Sugar maple</name>
    <dbReference type="NCBI Taxonomy" id="4024"/>
    <lineage>
        <taxon>Eukaryota</taxon>
        <taxon>Viridiplantae</taxon>
        <taxon>Streptophyta</taxon>
        <taxon>Embryophyta</taxon>
        <taxon>Tracheophyta</taxon>
        <taxon>Spermatophyta</taxon>
        <taxon>Magnoliopsida</taxon>
        <taxon>eudicotyledons</taxon>
        <taxon>Gunneridae</taxon>
        <taxon>Pentapetalae</taxon>
        <taxon>rosids</taxon>
        <taxon>malvids</taxon>
        <taxon>Sapindales</taxon>
        <taxon>Sapindaceae</taxon>
        <taxon>Hippocastanoideae</taxon>
        <taxon>Acereae</taxon>
        <taxon>Acer</taxon>
    </lineage>
</organism>
<dbReference type="SUPFAM" id="SSF50630">
    <property type="entry name" value="Acid proteases"/>
    <property type="match status" value="1"/>
</dbReference>
<dbReference type="PANTHER" id="PTHR13683:SF679">
    <property type="entry name" value="ASPARTYL PROTEASE FAMILY PROTEIN 2"/>
    <property type="match status" value="1"/>
</dbReference>
<evidence type="ECO:0000313" key="9">
    <source>
        <dbReference type="EMBL" id="KAK0580756.1"/>
    </source>
</evidence>
<dbReference type="InterPro" id="IPR033121">
    <property type="entry name" value="PEPTIDASE_A1"/>
</dbReference>
<gene>
    <name evidence="9" type="ORF">LWI29_005914</name>
</gene>
<feature type="chain" id="PRO_5041334553" description="Peptidase A1 domain-containing protein" evidence="7">
    <location>
        <begin position="24"/>
        <end position="487"/>
    </location>
</feature>
<dbReference type="CDD" id="cd05472">
    <property type="entry name" value="cnd41_like"/>
    <property type="match status" value="1"/>
</dbReference>
<dbReference type="InterPro" id="IPR001969">
    <property type="entry name" value="Aspartic_peptidase_AS"/>
</dbReference>
<evidence type="ECO:0000313" key="10">
    <source>
        <dbReference type="Proteomes" id="UP001168877"/>
    </source>
</evidence>
<dbReference type="PROSITE" id="PS51767">
    <property type="entry name" value="PEPTIDASE_A1"/>
    <property type="match status" value="1"/>
</dbReference>
<keyword evidence="6" id="KW-0064">Aspartyl protease</keyword>
<dbReference type="Proteomes" id="UP001168877">
    <property type="component" value="Unassembled WGS sequence"/>
</dbReference>
<dbReference type="GO" id="GO:0006508">
    <property type="term" value="P:proteolysis"/>
    <property type="evidence" value="ECO:0007669"/>
    <property type="project" value="UniProtKB-KW"/>
</dbReference>
<proteinExistence type="inferred from homology"/>
<evidence type="ECO:0000256" key="7">
    <source>
        <dbReference type="SAM" id="SignalP"/>
    </source>
</evidence>
<reference evidence="9" key="2">
    <citation type="submission" date="2023-06" db="EMBL/GenBank/DDBJ databases">
        <authorList>
            <person name="Swenson N.G."/>
            <person name="Wegrzyn J.L."/>
            <person name="Mcevoy S.L."/>
        </authorList>
    </citation>
    <scope>NUCLEOTIDE SEQUENCE</scope>
    <source>
        <strain evidence="9">NS2018</strain>
        <tissue evidence="9">Leaf</tissue>
    </source>
</reference>
<evidence type="ECO:0000256" key="4">
    <source>
        <dbReference type="ARBA" id="ARBA00022801"/>
    </source>
</evidence>
<dbReference type="InterPro" id="IPR001461">
    <property type="entry name" value="Aspartic_peptidase_A1"/>
</dbReference>
<dbReference type="InterPro" id="IPR021109">
    <property type="entry name" value="Peptidase_aspartic_dom_sf"/>
</dbReference>
<dbReference type="FunFam" id="2.40.70.10:FF:000010">
    <property type="entry name" value="Aspartyl protease family protein 2"/>
    <property type="match status" value="1"/>
</dbReference>
<evidence type="ECO:0000256" key="6">
    <source>
        <dbReference type="RuleBase" id="RU000454"/>
    </source>
</evidence>
<evidence type="ECO:0000256" key="3">
    <source>
        <dbReference type="ARBA" id="ARBA00022729"/>
    </source>
</evidence>
<dbReference type="PANTHER" id="PTHR13683">
    <property type="entry name" value="ASPARTYL PROTEASES"/>
    <property type="match status" value="1"/>
</dbReference>
<evidence type="ECO:0000256" key="1">
    <source>
        <dbReference type="ARBA" id="ARBA00007447"/>
    </source>
</evidence>
<dbReference type="Gene3D" id="2.40.70.10">
    <property type="entry name" value="Acid Proteases"/>
    <property type="match status" value="2"/>
</dbReference>
<dbReference type="InterPro" id="IPR033873">
    <property type="entry name" value="CND41-like"/>
</dbReference>
<feature type="active site" evidence="5">
    <location>
        <position position="162"/>
    </location>
</feature>
<accession>A0AA39RT27</accession>
<dbReference type="AlphaFoldDB" id="A0AA39RT27"/>
<feature type="domain" description="Peptidase A1" evidence="8">
    <location>
        <begin position="144"/>
        <end position="482"/>
    </location>
</feature>
<sequence length="487" mass="52122">MEGKSRNALLFSLFLSLSTITVASNSHHYQTLVLKSLPNQHTLSWPQSETESLTPFNVSDADTNTDTTLSLELHHIDSLSVNNEDPQQLFNLRLQRDSLRVDSINAIAAGNRSSVRGRGRGNGNVNGGFSSSVTSGLAQGSGEYFTRLGVGTPPRYVYMVLDTGSDIVWLQCSPCKKCYSQTDPVFNPSKSRSYARVPCGSPMCSRLDSSGCRQKTKTCLYQVSYGDGSFTVGDFSTETLTFRGSRVGRVALGCGHDNEGLFVGAAGLLGLGRGKLSFPSQTGRRFNRKFSYCLVDRSASAKPSSMVFGNAAVSRTAQFTPLVSNPKVDTFYYVELLGISVGGARVPGITASLFKLDPAGNGGVIIDSGTSVTRLTRPAYIALRDAFVAGASNLKRGPEFSLFDTCFDLSGKTEVKVPTVVLHYRGADVSLPASNYLIPVDNSGTFCFAFAGTMGGLSIVGNIQQQGFRVVFDMAGSRVGFAPRGCT</sequence>
<dbReference type="Pfam" id="PF14543">
    <property type="entry name" value="TAXi_N"/>
    <property type="match status" value="1"/>
</dbReference>
<keyword evidence="3 7" id="KW-0732">Signal</keyword>
<dbReference type="InterPro" id="IPR032799">
    <property type="entry name" value="TAXi_C"/>
</dbReference>
<keyword evidence="4 6" id="KW-0378">Hydrolase</keyword>
<dbReference type="EMBL" id="JAUESC010000384">
    <property type="protein sequence ID" value="KAK0580756.1"/>
    <property type="molecule type" value="Genomic_DNA"/>
</dbReference>
<protein>
    <recommendedName>
        <fullName evidence="8">Peptidase A1 domain-containing protein</fullName>
    </recommendedName>
</protein>